<dbReference type="Pfam" id="PF00173">
    <property type="entry name" value="Cyt-b5"/>
    <property type="match status" value="1"/>
</dbReference>
<feature type="transmembrane region" description="Helical" evidence="2">
    <location>
        <begin position="6"/>
        <end position="23"/>
    </location>
</feature>
<dbReference type="PANTHER" id="PTHR10281:SF4">
    <property type="entry name" value="NEUFERRICIN"/>
    <property type="match status" value="1"/>
</dbReference>
<protein>
    <submittedName>
        <fullName evidence="5">Neuferricin</fullName>
    </submittedName>
</protein>
<keyword evidence="2" id="KW-1133">Transmembrane helix</keyword>
<dbReference type="RefSeq" id="XP_011494828.1">
    <property type="nucleotide sequence ID" value="XM_011496526.1"/>
</dbReference>
<dbReference type="SUPFAM" id="SSF55856">
    <property type="entry name" value="Cytochrome b5-like heme/steroid binding domain"/>
    <property type="match status" value="1"/>
</dbReference>
<keyword evidence="2" id="KW-0472">Membrane</keyword>
<keyword evidence="2" id="KW-0812">Transmembrane</keyword>
<feature type="domain" description="Cytochrome b5 heme-binding" evidence="3">
    <location>
        <begin position="59"/>
        <end position="153"/>
    </location>
</feature>
<evidence type="ECO:0000259" key="3">
    <source>
        <dbReference type="SMART" id="SM01117"/>
    </source>
</evidence>
<evidence type="ECO:0000313" key="5">
    <source>
        <dbReference type="RefSeq" id="XP_011494828.1"/>
    </source>
</evidence>
<dbReference type="InterPro" id="IPR050577">
    <property type="entry name" value="MAPR/NEUFC/NENF-like"/>
</dbReference>
<dbReference type="KEGG" id="csol:105359820"/>
<dbReference type="AlphaFoldDB" id="A0AAJ6VM02"/>
<evidence type="ECO:0000256" key="2">
    <source>
        <dbReference type="SAM" id="Phobius"/>
    </source>
</evidence>
<dbReference type="GO" id="GO:0012505">
    <property type="term" value="C:endomembrane system"/>
    <property type="evidence" value="ECO:0007669"/>
    <property type="project" value="TreeGrafter"/>
</dbReference>
<dbReference type="InterPro" id="IPR001199">
    <property type="entry name" value="Cyt_B5-like_heme/steroid-bd"/>
</dbReference>
<dbReference type="SMART" id="SM01117">
    <property type="entry name" value="Cyt-b5"/>
    <property type="match status" value="1"/>
</dbReference>
<dbReference type="InterPro" id="IPR036400">
    <property type="entry name" value="Cyt_B5-like_heme/steroid_sf"/>
</dbReference>
<evidence type="ECO:0000256" key="1">
    <source>
        <dbReference type="ARBA" id="ARBA00038357"/>
    </source>
</evidence>
<reference evidence="5" key="1">
    <citation type="submission" date="2025-08" db="UniProtKB">
        <authorList>
            <consortium name="RefSeq"/>
        </authorList>
    </citation>
    <scope>IDENTIFICATION</scope>
</reference>
<dbReference type="Gene3D" id="3.10.120.10">
    <property type="entry name" value="Cytochrome b5-like heme/steroid binding domain"/>
    <property type="match status" value="1"/>
</dbReference>
<gene>
    <name evidence="5" type="primary">LOC105359820</name>
</gene>
<sequence>MFPKYIWLIFFTSVLYMLYYSDYKSFEKYLRNYYYENFKTVSKENHNKIVKSNAAEVLFTTSALKKYTNLNDGLYLSILGQVFDVTKGAKHYGPGETYHAFTGRDGSAAFITGDFTENGLTDDISSLTNKQIQSLITWLEFYRKTYIYKGKLIGRYYNNDGNPTNERYKLEEKVQIGKKSDLDEEQKKIKYPPCNIEWDVNTGTRVWCTKNSGGIARNWIGAPRMLYDDVKSKKYRCACIRLDIEFEENEFIIKQYEGCAENATACILVTTNT</sequence>
<name>A0AAJ6VM02_9HYME</name>
<evidence type="ECO:0000313" key="4">
    <source>
        <dbReference type="Proteomes" id="UP000695007"/>
    </source>
</evidence>
<keyword evidence="4" id="KW-1185">Reference proteome</keyword>
<accession>A0AAJ6VM02</accession>
<proteinExistence type="inferred from homology"/>
<dbReference type="GO" id="GO:0016020">
    <property type="term" value="C:membrane"/>
    <property type="evidence" value="ECO:0007669"/>
    <property type="project" value="TreeGrafter"/>
</dbReference>
<dbReference type="Proteomes" id="UP000695007">
    <property type="component" value="Unplaced"/>
</dbReference>
<dbReference type="PANTHER" id="PTHR10281">
    <property type="entry name" value="MEMBRANE-ASSOCIATED PROGESTERONE RECEPTOR COMPONENT-RELATED"/>
    <property type="match status" value="1"/>
</dbReference>
<organism evidence="4 5">
    <name type="scientific">Ceratosolen solmsi marchali</name>
    <dbReference type="NCBI Taxonomy" id="326594"/>
    <lineage>
        <taxon>Eukaryota</taxon>
        <taxon>Metazoa</taxon>
        <taxon>Ecdysozoa</taxon>
        <taxon>Arthropoda</taxon>
        <taxon>Hexapoda</taxon>
        <taxon>Insecta</taxon>
        <taxon>Pterygota</taxon>
        <taxon>Neoptera</taxon>
        <taxon>Endopterygota</taxon>
        <taxon>Hymenoptera</taxon>
        <taxon>Apocrita</taxon>
        <taxon>Proctotrupomorpha</taxon>
        <taxon>Chalcidoidea</taxon>
        <taxon>Agaonidae</taxon>
        <taxon>Agaoninae</taxon>
        <taxon>Ceratosolen</taxon>
    </lineage>
</organism>
<dbReference type="GeneID" id="105359820"/>
<comment type="similarity">
    <text evidence="1">Belongs to the cytochrome b5 family. MAPR subfamily.</text>
</comment>